<dbReference type="AlphaFoldDB" id="A0AAE4CB32"/>
<proteinExistence type="predicted"/>
<organism evidence="1 2">
    <name type="scientific">Catenuloplanes atrovinosus</name>
    <dbReference type="NCBI Taxonomy" id="137266"/>
    <lineage>
        <taxon>Bacteria</taxon>
        <taxon>Bacillati</taxon>
        <taxon>Actinomycetota</taxon>
        <taxon>Actinomycetes</taxon>
        <taxon>Micromonosporales</taxon>
        <taxon>Micromonosporaceae</taxon>
        <taxon>Catenuloplanes</taxon>
    </lineage>
</organism>
<evidence type="ECO:0000313" key="1">
    <source>
        <dbReference type="EMBL" id="MDR7277632.1"/>
    </source>
</evidence>
<evidence type="ECO:0000313" key="2">
    <source>
        <dbReference type="Proteomes" id="UP001183643"/>
    </source>
</evidence>
<comment type="caution">
    <text evidence="1">The sequence shown here is derived from an EMBL/GenBank/DDBJ whole genome shotgun (WGS) entry which is preliminary data.</text>
</comment>
<name>A0AAE4CB32_9ACTN</name>
<gene>
    <name evidence="1" type="ORF">J2S41_004410</name>
</gene>
<sequence length="207" mass="22594">MTTTIAPAHERDQDRHHLLATGLTEADAHLLLDTLAAQFGWVYALWSRASVTSSLNANAQRLTRTLTDDEWNRITGTRAWTEQLPLAAYDAADNTRLLLTAIADAGLECLRCGTSLHEPPTVTGRLCPAHRTGPAGQPAVVDPDTATLYWLDGNTLMHWQPDADSWARPRTGLPYTGDPDADPTAHRRAVRADAALRLTATIERSPS</sequence>
<reference evidence="1" key="1">
    <citation type="submission" date="2023-07" db="EMBL/GenBank/DDBJ databases">
        <title>Sequencing the genomes of 1000 actinobacteria strains.</title>
        <authorList>
            <person name="Klenk H.-P."/>
        </authorList>
    </citation>
    <scope>NUCLEOTIDE SEQUENCE</scope>
    <source>
        <strain evidence="1">DSM 44707</strain>
    </source>
</reference>
<dbReference type="RefSeq" id="WP_310370038.1">
    <property type="nucleotide sequence ID" value="NZ_JAVDYB010000001.1"/>
</dbReference>
<keyword evidence="2" id="KW-1185">Reference proteome</keyword>
<dbReference type="EMBL" id="JAVDYB010000001">
    <property type="protein sequence ID" value="MDR7277632.1"/>
    <property type="molecule type" value="Genomic_DNA"/>
</dbReference>
<dbReference type="Proteomes" id="UP001183643">
    <property type="component" value="Unassembled WGS sequence"/>
</dbReference>
<protein>
    <submittedName>
        <fullName evidence="1">Uncharacterized protein</fullName>
    </submittedName>
</protein>
<accession>A0AAE4CB32</accession>